<dbReference type="InterPro" id="IPR002577">
    <property type="entry name" value="HTH_HxlR"/>
</dbReference>
<dbReference type="InterPro" id="IPR036390">
    <property type="entry name" value="WH_DNA-bd_sf"/>
</dbReference>
<dbReference type="Gene3D" id="3.30.1050.10">
    <property type="entry name" value="SCP2 sterol-binding domain"/>
    <property type="match status" value="1"/>
</dbReference>
<dbReference type="Pfam" id="PF02036">
    <property type="entry name" value="SCP2"/>
    <property type="match status" value="1"/>
</dbReference>
<evidence type="ECO:0000256" key="1">
    <source>
        <dbReference type="ARBA" id="ARBA00023015"/>
    </source>
</evidence>
<keyword evidence="2" id="KW-0238">DNA-binding</keyword>
<dbReference type="Pfam" id="PF01638">
    <property type="entry name" value="HxlR"/>
    <property type="match status" value="1"/>
</dbReference>
<keyword evidence="1" id="KW-0805">Transcription regulation</keyword>
<evidence type="ECO:0000256" key="2">
    <source>
        <dbReference type="ARBA" id="ARBA00023125"/>
    </source>
</evidence>
<dbReference type="InterPro" id="IPR011991">
    <property type="entry name" value="ArsR-like_HTH"/>
</dbReference>
<proteinExistence type="predicted"/>
<evidence type="ECO:0000259" key="4">
    <source>
        <dbReference type="PROSITE" id="PS51118"/>
    </source>
</evidence>
<dbReference type="PROSITE" id="PS51118">
    <property type="entry name" value="HTH_HXLR"/>
    <property type="match status" value="1"/>
</dbReference>
<evidence type="ECO:0000256" key="3">
    <source>
        <dbReference type="ARBA" id="ARBA00023163"/>
    </source>
</evidence>
<evidence type="ECO:0000313" key="5">
    <source>
        <dbReference type="EMBL" id="GIE26823.1"/>
    </source>
</evidence>
<dbReference type="RefSeq" id="WP_203843713.1">
    <property type="nucleotide sequence ID" value="NZ_BAAATV010000046.1"/>
</dbReference>
<dbReference type="InterPro" id="IPR036388">
    <property type="entry name" value="WH-like_DNA-bd_sf"/>
</dbReference>
<feature type="domain" description="HTH hxlR-type" evidence="4">
    <location>
        <begin position="15"/>
        <end position="113"/>
    </location>
</feature>
<dbReference type="PANTHER" id="PTHR33204">
    <property type="entry name" value="TRANSCRIPTIONAL REGULATOR, MARR FAMILY"/>
    <property type="match status" value="1"/>
</dbReference>
<reference evidence="5 6" key="1">
    <citation type="submission" date="2021-01" db="EMBL/GenBank/DDBJ databases">
        <title>Whole genome shotgun sequence of Actinoplanes humidus NBRC 14915.</title>
        <authorList>
            <person name="Komaki H."/>
            <person name="Tamura T."/>
        </authorList>
    </citation>
    <scope>NUCLEOTIDE SEQUENCE [LARGE SCALE GENOMIC DNA]</scope>
    <source>
        <strain evidence="5 6">NBRC 14915</strain>
    </source>
</reference>
<dbReference type="InterPro" id="IPR003033">
    <property type="entry name" value="SCP2_sterol-bd_dom"/>
</dbReference>
<dbReference type="InterPro" id="IPR036527">
    <property type="entry name" value="SCP2_sterol-bd_dom_sf"/>
</dbReference>
<keyword evidence="3" id="KW-0804">Transcription</keyword>
<dbReference type="SUPFAM" id="SSF55718">
    <property type="entry name" value="SCP-like"/>
    <property type="match status" value="1"/>
</dbReference>
<sequence length="230" mass="24763">MHKPVSVKRGYHQYCGLASALDILGERWTLLIVRELLMGPRRYSELLADLPGIGTNLLAERLKFLVENGVVRQIDVRGTGSRLSYELTDAGQGLRPAVLGLAQWGMDFVGELAAEDTVRPHWGFLAVEAMIDSGRVPPFDENYEFHVDNEVFHIAVGGNAASAVRGPSVSPAMVATTDAATFVQIGSGRVTPFMAMIQGKLKLEGDAEAVIRCCDLLGLETSAAAVASPR</sequence>
<dbReference type="Proteomes" id="UP000603200">
    <property type="component" value="Unassembled WGS sequence"/>
</dbReference>
<dbReference type="EMBL" id="BOMN01000154">
    <property type="protein sequence ID" value="GIE26823.1"/>
    <property type="molecule type" value="Genomic_DNA"/>
</dbReference>
<gene>
    <name evidence="5" type="ORF">Ahu01nite_099250</name>
</gene>
<dbReference type="SUPFAM" id="SSF46785">
    <property type="entry name" value="Winged helix' DNA-binding domain"/>
    <property type="match status" value="1"/>
</dbReference>
<name>A0ABQ4A7J9_9ACTN</name>
<protein>
    <submittedName>
        <fullName evidence="5">Transcriptional regulator</fullName>
    </submittedName>
</protein>
<accession>A0ABQ4A7J9</accession>
<dbReference type="CDD" id="cd00090">
    <property type="entry name" value="HTH_ARSR"/>
    <property type="match status" value="1"/>
</dbReference>
<organism evidence="5 6">
    <name type="scientific">Winogradskya humida</name>
    <dbReference type="NCBI Taxonomy" id="113566"/>
    <lineage>
        <taxon>Bacteria</taxon>
        <taxon>Bacillati</taxon>
        <taxon>Actinomycetota</taxon>
        <taxon>Actinomycetes</taxon>
        <taxon>Micromonosporales</taxon>
        <taxon>Micromonosporaceae</taxon>
        <taxon>Winogradskya</taxon>
    </lineage>
</organism>
<dbReference type="Gene3D" id="1.10.10.10">
    <property type="entry name" value="Winged helix-like DNA-binding domain superfamily/Winged helix DNA-binding domain"/>
    <property type="match status" value="1"/>
</dbReference>
<keyword evidence="6" id="KW-1185">Reference proteome</keyword>
<dbReference type="PANTHER" id="PTHR33204:SF18">
    <property type="entry name" value="TRANSCRIPTIONAL REGULATORY PROTEIN"/>
    <property type="match status" value="1"/>
</dbReference>
<comment type="caution">
    <text evidence="5">The sequence shown here is derived from an EMBL/GenBank/DDBJ whole genome shotgun (WGS) entry which is preliminary data.</text>
</comment>
<evidence type="ECO:0000313" key="6">
    <source>
        <dbReference type="Proteomes" id="UP000603200"/>
    </source>
</evidence>